<accession>A0ABU9Y721</accession>
<evidence type="ECO:0000313" key="2">
    <source>
        <dbReference type="Proteomes" id="UP001419910"/>
    </source>
</evidence>
<gene>
    <name evidence="1" type="ORF">ABC974_18370</name>
</gene>
<reference evidence="1 2" key="1">
    <citation type="submission" date="2024-05" db="EMBL/GenBank/DDBJ databases">
        <authorList>
            <person name="Liu Q."/>
            <person name="Xin Y.-H."/>
        </authorList>
    </citation>
    <scope>NUCLEOTIDE SEQUENCE [LARGE SCALE GENOMIC DNA]</scope>
    <source>
        <strain evidence="1 2">CGMCC 1.10181</strain>
    </source>
</reference>
<name>A0ABU9Y721_9SPHN</name>
<evidence type="ECO:0000313" key="1">
    <source>
        <dbReference type="EMBL" id="MEN2791607.1"/>
    </source>
</evidence>
<dbReference type="RefSeq" id="WP_343892608.1">
    <property type="nucleotide sequence ID" value="NZ_BAAAEH010000060.1"/>
</dbReference>
<dbReference type="EMBL" id="JBDIME010000018">
    <property type="protein sequence ID" value="MEN2791607.1"/>
    <property type="molecule type" value="Genomic_DNA"/>
</dbReference>
<dbReference type="Proteomes" id="UP001419910">
    <property type="component" value="Unassembled WGS sequence"/>
</dbReference>
<proteinExistence type="predicted"/>
<keyword evidence="2" id="KW-1185">Reference proteome</keyword>
<comment type="caution">
    <text evidence="1">The sequence shown here is derived from an EMBL/GenBank/DDBJ whole genome shotgun (WGS) entry which is preliminary data.</text>
</comment>
<protein>
    <submittedName>
        <fullName evidence="1">Uncharacterized protein</fullName>
    </submittedName>
</protein>
<organism evidence="1 2">
    <name type="scientific">Sphingomonas oligophenolica</name>
    <dbReference type="NCBI Taxonomy" id="301154"/>
    <lineage>
        <taxon>Bacteria</taxon>
        <taxon>Pseudomonadati</taxon>
        <taxon>Pseudomonadota</taxon>
        <taxon>Alphaproteobacteria</taxon>
        <taxon>Sphingomonadales</taxon>
        <taxon>Sphingomonadaceae</taxon>
        <taxon>Sphingomonas</taxon>
    </lineage>
</organism>
<sequence>MLIVAIAALIASPTQPPILRPEPAIGAFASVNYAITFIAPVRTTYCPIPADWSGSDHGTVIFLEPPRFCRGVGYPSSSRGFEPDAPRIEVYYGLDLSQDDASPSTPPACNRAGAIMLLGRARALCRSPHRHRVVLWSRATYSTYGPAELILTLVTTRRRLSADLGRFRRFAASVRTCRQVDRRLKGSASTWGTGPRCPKGNWY</sequence>